<dbReference type="AlphaFoldDB" id="A0A7W9YI00"/>
<evidence type="ECO:0000259" key="1">
    <source>
        <dbReference type="Pfam" id="PF19054"/>
    </source>
</evidence>
<accession>A0A7W9YI00</accession>
<name>A0A7W9YI00_9ACTN</name>
<dbReference type="EMBL" id="JACHDS010000001">
    <property type="protein sequence ID" value="MBB6172320.1"/>
    <property type="molecule type" value="Genomic_DNA"/>
</dbReference>
<keyword evidence="4" id="KW-1185">Reference proteome</keyword>
<evidence type="ECO:0000313" key="2">
    <source>
        <dbReference type="EMBL" id="MBB6172320.1"/>
    </source>
</evidence>
<sequence>MERGARGIKREHTRHLDRELNTGGALTELWDRLSESALAPGYQDAAELERAASEIWEFHQMVVPGLLQTEEYARHILRTGLPRDTPDSIEELVQIRMKRQELLKSDEAPALVFVLDESVLRRPTGGREIMARQLANLLEKSQRPKVAIQVIPFATTDHPGLSEAFELFKVPGQGVILYLETRREGTIVHDLDAVDDYSRLFGDLRGAALPLDATRQLIATVQGEFS</sequence>
<gene>
    <name evidence="2" type="ORF">HNR23_002380</name>
    <name evidence="3" type="ORF">HNR23_003400</name>
</gene>
<proteinExistence type="predicted"/>
<dbReference type="Proteomes" id="UP000546642">
    <property type="component" value="Unassembled WGS sequence"/>
</dbReference>
<protein>
    <recommendedName>
        <fullName evidence="1">DUF5753 domain-containing protein</fullName>
    </recommendedName>
</protein>
<evidence type="ECO:0000313" key="4">
    <source>
        <dbReference type="Proteomes" id="UP000546642"/>
    </source>
</evidence>
<reference evidence="2 4" key="1">
    <citation type="submission" date="2020-08" db="EMBL/GenBank/DDBJ databases">
        <title>Sequencing the genomes of 1000 actinobacteria strains.</title>
        <authorList>
            <person name="Klenk H.-P."/>
        </authorList>
    </citation>
    <scope>NUCLEOTIDE SEQUENCE [LARGE SCALE GENOMIC DNA]</scope>
    <source>
        <strain evidence="2 4">DSM 46659</strain>
    </source>
</reference>
<comment type="caution">
    <text evidence="2">The sequence shown here is derived from an EMBL/GenBank/DDBJ whole genome shotgun (WGS) entry which is preliminary data.</text>
</comment>
<dbReference type="EMBL" id="JACHDS010000001">
    <property type="protein sequence ID" value="MBB6173340.1"/>
    <property type="molecule type" value="Genomic_DNA"/>
</dbReference>
<evidence type="ECO:0000313" key="3">
    <source>
        <dbReference type="EMBL" id="MBB6173340.1"/>
    </source>
</evidence>
<organism evidence="2 4">
    <name type="scientific">Nocardiopsis mwathae</name>
    <dbReference type="NCBI Taxonomy" id="1472723"/>
    <lineage>
        <taxon>Bacteria</taxon>
        <taxon>Bacillati</taxon>
        <taxon>Actinomycetota</taxon>
        <taxon>Actinomycetes</taxon>
        <taxon>Streptosporangiales</taxon>
        <taxon>Nocardiopsidaceae</taxon>
        <taxon>Nocardiopsis</taxon>
    </lineage>
</organism>
<dbReference type="Pfam" id="PF19054">
    <property type="entry name" value="DUF5753"/>
    <property type="match status" value="1"/>
</dbReference>
<feature type="domain" description="DUF5753" evidence="1">
    <location>
        <begin position="42"/>
        <end position="219"/>
    </location>
</feature>
<dbReference type="InterPro" id="IPR043917">
    <property type="entry name" value="DUF5753"/>
</dbReference>